<feature type="coiled-coil region" evidence="1">
    <location>
        <begin position="31"/>
        <end position="58"/>
    </location>
</feature>
<dbReference type="EMBL" id="JAVFWL010000001">
    <property type="protein sequence ID" value="KAK6731598.1"/>
    <property type="molecule type" value="Genomic_DNA"/>
</dbReference>
<comment type="caution">
    <text evidence="2">The sequence shown here is derived from an EMBL/GenBank/DDBJ whole genome shotgun (WGS) entry which is preliminary data.</text>
</comment>
<protein>
    <submittedName>
        <fullName evidence="2">Uncharacterized protein</fullName>
    </submittedName>
</protein>
<name>A0ABR1C2H4_NECAM</name>
<keyword evidence="1" id="KW-0175">Coiled coil</keyword>
<sequence>MPRFQDKRTFELLREVPPNMFFLVREALPLRQKVELQLRTLQRRIEDMENAKISTEMALETFPRALSFMENEPKATGLMDGFDIY</sequence>
<evidence type="ECO:0000313" key="3">
    <source>
        <dbReference type="Proteomes" id="UP001303046"/>
    </source>
</evidence>
<accession>A0ABR1C2H4</accession>
<keyword evidence="3" id="KW-1185">Reference proteome</keyword>
<proteinExistence type="predicted"/>
<gene>
    <name evidence="2" type="primary">Necator_chrI.g3958</name>
    <name evidence="2" type="ORF">RB195_007829</name>
</gene>
<reference evidence="2 3" key="1">
    <citation type="submission" date="2023-08" db="EMBL/GenBank/DDBJ databases">
        <title>A Necator americanus chromosomal reference genome.</title>
        <authorList>
            <person name="Ilik V."/>
            <person name="Petrzelkova K.J."/>
            <person name="Pardy F."/>
            <person name="Fuh T."/>
            <person name="Niatou-Singa F.S."/>
            <person name="Gouil Q."/>
            <person name="Baker L."/>
            <person name="Ritchie M.E."/>
            <person name="Jex A.R."/>
            <person name="Gazzola D."/>
            <person name="Li H."/>
            <person name="Toshio Fujiwara R."/>
            <person name="Zhan B."/>
            <person name="Aroian R.V."/>
            <person name="Pafco B."/>
            <person name="Schwarz E.M."/>
        </authorList>
    </citation>
    <scope>NUCLEOTIDE SEQUENCE [LARGE SCALE GENOMIC DNA]</scope>
    <source>
        <strain evidence="2 3">Aroian</strain>
        <tissue evidence="2">Whole animal</tissue>
    </source>
</reference>
<dbReference type="Proteomes" id="UP001303046">
    <property type="component" value="Unassembled WGS sequence"/>
</dbReference>
<evidence type="ECO:0000256" key="1">
    <source>
        <dbReference type="SAM" id="Coils"/>
    </source>
</evidence>
<evidence type="ECO:0000313" key="2">
    <source>
        <dbReference type="EMBL" id="KAK6731598.1"/>
    </source>
</evidence>
<organism evidence="2 3">
    <name type="scientific">Necator americanus</name>
    <name type="common">Human hookworm</name>
    <dbReference type="NCBI Taxonomy" id="51031"/>
    <lineage>
        <taxon>Eukaryota</taxon>
        <taxon>Metazoa</taxon>
        <taxon>Ecdysozoa</taxon>
        <taxon>Nematoda</taxon>
        <taxon>Chromadorea</taxon>
        <taxon>Rhabditida</taxon>
        <taxon>Rhabditina</taxon>
        <taxon>Rhabditomorpha</taxon>
        <taxon>Strongyloidea</taxon>
        <taxon>Ancylostomatidae</taxon>
        <taxon>Bunostominae</taxon>
        <taxon>Necator</taxon>
    </lineage>
</organism>